<gene>
    <name evidence="6 7" type="primary">cysQ</name>
    <name evidence="7" type="ORF">QC818_02910</name>
</gene>
<dbReference type="GO" id="GO:0008441">
    <property type="term" value="F:3'(2'),5'-bisphosphate nucleotidase activity"/>
    <property type="evidence" value="ECO:0007669"/>
    <property type="project" value="UniProtKB-EC"/>
</dbReference>
<dbReference type="PANTHER" id="PTHR43028">
    <property type="entry name" value="3'(2'),5'-BISPHOSPHATE NUCLEOTIDASE 1"/>
    <property type="match status" value="1"/>
</dbReference>
<keyword evidence="5 6" id="KW-0472">Membrane</keyword>
<dbReference type="InterPro" id="IPR006240">
    <property type="entry name" value="CysQ"/>
</dbReference>
<dbReference type="InterPro" id="IPR000760">
    <property type="entry name" value="Inositol_monophosphatase-like"/>
</dbReference>
<keyword evidence="8" id="KW-1185">Reference proteome</keyword>
<dbReference type="PROSITE" id="PS00630">
    <property type="entry name" value="IMP_2"/>
    <property type="match status" value="1"/>
</dbReference>
<accession>A0ABU1FYJ2</accession>
<protein>
    <recommendedName>
        <fullName evidence="6">3'(2'),5'-bisphosphate nucleotidase CysQ</fullName>
        <ecNumber evidence="6">3.1.3.7</ecNumber>
    </recommendedName>
    <alternativeName>
        <fullName evidence="6">3'(2'),5-bisphosphonucleoside 3'(2')-phosphohydrolase</fullName>
    </alternativeName>
    <alternativeName>
        <fullName evidence="6">3'-phosphoadenosine 5'-phosphate phosphatase</fullName>
        <shortName evidence="6">PAP phosphatase</shortName>
    </alternativeName>
</protein>
<keyword evidence="3 6" id="KW-0997">Cell inner membrane</keyword>
<reference evidence="7 8" key="1">
    <citation type="submission" date="2023-04" db="EMBL/GenBank/DDBJ databases">
        <title>A long-awaited taxogenomic arrangement of the family Halomonadaceae.</title>
        <authorList>
            <person name="De La Haba R."/>
            <person name="Chuvochina M."/>
            <person name="Wittouck S."/>
            <person name="Arahal D.R."/>
            <person name="Sanchez-Porro C."/>
            <person name="Hugenholtz P."/>
            <person name="Ventosa A."/>
        </authorList>
    </citation>
    <scope>NUCLEOTIDE SEQUENCE [LARGE SCALE GENOMIC DNA]</scope>
    <source>
        <strain evidence="7 8">DSM 23530</strain>
    </source>
</reference>
<sequence>MSPLPPSLQRRLLAGVTAAGREVLAIRRRSFAVELKDDGSPVTEADLAAQGVLLALLAALTPRLPVLSEETAPVPWAMRRRWRRYWLLDPLDGTREFVAGRDDFTLNLALVEDGVPVFGLVHAPAFAASWYGGVGLGARRRCHRDGDERAIRVRPLPDPARTPWRVLGSRAHGLGLLDAFCQALPPHRRVARGSSLKLCLIAEGAADLYPRFGPTGEWDTAAGQAVLVAAGGGVLEADGLATLRCNRRREPLNPDFIACSARDPRWERALAATRGAPR</sequence>
<dbReference type="SUPFAM" id="SSF56655">
    <property type="entry name" value="Carbohydrate phosphatase"/>
    <property type="match status" value="1"/>
</dbReference>
<dbReference type="PRINTS" id="PR00377">
    <property type="entry name" value="IMPHPHTASES"/>
</dbReference>
<dbReference type="Proteomes" id="UP001264519">
    <property type="component" value="Unassembled WGS sequence"/>
</dbReference>
<comment type="cofactor">
    <cofactor evidence="6">
        <name>Mg(2+)</name>
        <dbReference type="ChEBI" id="CHEBI:18420"/>
    </cofactor>
</comment>
<dbReference type="EC" id="3.1.3.7" evidence="6"/>
<comment type="subcellular location">
    <subcellularLocation>
        <location evidence="6">Cell inner membrane</location>
        <topology evidence="6">Peripheral membrane protein</topology>
        <orientation evidence="6">Cytoplasmic side</orientation>
    </subcellularLocation>
</comment>
<feature type="binding site" evidence="6">
    <location>
        <position position="69"/>
    </location>
    <ligand>
        <name>Mg(2+)</name>
        <dbReference type="ChEBI" id="CHEBI:18420"/>
        <label>1</label>
    </ligand>
</feature>
<dbReference type="EMBL" id="JARWAK010000002">
    <property type="protein sequence ID" value="MDR5865742.1"/>
    <property type="molecule type" value="Genomic_DNA"/>
</dbReference>
<feature type="binding site" evidence="6">
    <location>
        <position position="219"/>
    </location>
    <ligand>
        <name>substrate</name>
    </ligand>
</feature>
<comment type="similarity">
    <text evidence="1 6">Belongs to the inositol monophosphatase superfamily. CysQ family.</text>
</comment>
<dbReference type="NCBIfam" id="TIGR01331">
    <property type="entry name" value="bisphos_cysQ"/>
    <property type="match status" value="1"/>
</dbReference>
<comment type="caution">
    <text evidence="7">The sequence shown here is derived from an EMBL/GenBank/DDBJ whole genome shotgun (WGS) entry which is preliminary data.</text>
</comment>
<proteinExistence type="inferred from homology"/>
<evidence type="ECO:0000256" key="1">
    <source>
        <dbReference type="ARBA" id="ARBA00005289"/>
    </source>
</evidence>
<dbReference type="Gene3D" id="3.40.190.80">
    <property type="match status" value="1"/>
</dbReference>
<dbReference type="InterPro" id="IPR020550">
    <property type="entry name" value="Inositol_monophosphatase_CS"/>
</dbReference>
<feature type="binding site" evidence="6">
    <location>
        <begin position="91"/>
        <end position="94"/>
    </location>
    <ligand>
        <name>substrate</name>
    </ligand>
</feature>
<dbReference type="InterPro" id="IPR050725">
    <property type="entry name" value="CysQ/Inositol_MonoPase"/>
</dbReference>
<comment type="function">
    <text evidence="6">Converts adenosine-3',5'-bisphosphate (PAP) to AMP.</text>
</comment>
<evidence type="ECO:0000313" key="8">
    <source>
        <dbReference type="Proteomes" id="UP001264519"/>
    </source>
</evidence>
<evidence type="ECO:0000256" key="6">
    <source>
        <dbReference type="HAMAP-Rule" id="MF_02095"/>
    </source>
</evidence>
<feature type="binding site" evidence="6">
    <location>
        <position position="219"/>
    </location>
    <ligand>
        <name>Mg(2+)</name>
        <dbReference type="ChEBI" id="CHEBI:18420"/>
        <label>2</label>
    </ligand>
</feature>
<feature type="binding site" evidence="6">
    <location>
        <position position="89"/>
    </location>
    <ligand>
        <name>Mg(2+)</name>
        <dbReference type="ChEBI" id="CHEBI:18420"/>
        <label>1</label>
    </ligand>
</feature>
<dbReference type="PANTHER" id="PTHR43028:SF5">
    <property type="entry name" value="3'(2'),5'-BISPHOSPHATE NUCLEOTIDASE 1"/>
    <property type="match status" value="1"/>
</dbReference>
<dbReference type="Gene3D" id="3.30.540.10">
    <property type="entry name" value="Fructose-1,6-Bisphosphatase, subunit A, domain 1"/>
    <property type="match status" value="1"/>
</dbReference>
<name>A0ABU1FYJ2_9GAMM</name>
<evidence type="ECO:0000256" key="3">
    <source>
        <dbReference type="ARBA" id="ARBA00022519"/>
    </source>
</evidence>
<dbReference type="Pfam" id="PF00459">
    <property type="entry name" value="Inositol_P"/>
    <property type="match status" value="1"/>
</dbReference>
<dbReference type="HAMAP" id="MF_02095">
    <property type="entry name" value="CysQ"/>
    <property type="match status" value="1"/>
</dbReference>
<feature type="binding site" evidence="6">
    <location>
        <position position="92"/>
    </location>
    <ligand>
        <name>Mg(2+)</name>
        <dbReference type="ChEBI" id="CHEBI:18420"/>
        <label>2</label>
    </ligand>
</feature>
<organism evidence="7 8">
    <name type="scientific">Halomonas koreensis</name>
    <dbReference type="NCBI Taxonomy" id="245385"/>
    <lineage>
        <taxon>Bacteria</taxon>
        <taxon>Pseudomonadati</taxon>
        <taxon>Pseudomonadota</taxon>
        <taxon>Gammaproteobacteria</taxon>
        <taxon>Oceanospirillales</taxon>
        <taxon>Halomonadaceae</taxon>
        <taxon>Halomonas</taxon>
    </lineage>
</organism>
<feature type="binding site" evidence="6">
    <location>
        <position position="69"/>
    </location>
    <ligand>
        <name>substrate</name>
    </ligand>
</feature>
<keyword evidence="6" id="KW-0479">Metal-binding</keyword>
<evidence type="ECO:0000256" key="4">
    <source>
        <dbReference type="ARBA" id="ARBA00022801"/>
    </source>
</evidence>
<keyword evidence="2 6" id="KW-1003">Cell membrane</keyword>
<feature type="binding site" evidence="6">
    <location>
        <position position="91"/>
    </location>
    <ligand>
        <name>Mg(2+)</name>
        <dbReference type="ChEBI" id="CHEBI:18420"/>
        <label>1</label>
    </ligand>
</feature>
<dbReference type="CDD" id="cd01638">
    <property type="entry name" value="CysQ"/>
    <property type="match status" value="1"/>
</dbReference>
<keyword evidence="4 6" id="KW-0378">Hydrolase</keyword>
<dbReference type="RefSeq" id="WP_309651342.1">
    <property type="nucleotide sequence ID" value="NZ_JARWAK010000002.1"/>
</dbReference>
<evidence type="ECO:0000256" key="5">
    <source>
        <dbReference type="ARBA" id="ARBA00023136"/>
    </source>
</evidence>
<evidence type="ECO:0000256" key="2">
    <source>
        <dbReference type="ARBA" id="ARBA00022475"/>
    </source>
</evidence>
<keyword evidence="6" id="KW-0460">Magnesium</keyword>
<comment type="catalytic activity">
    <reaction evidence="6">
        <text>adenosine 3',5'-bisphosphate + H2O = AMP + phosphate</text>
        <dbReference type="Rhea" id="RHEA:10040"/>
        <dbReference type="ChEBI" id="CHEBI:15377"/>
        <dbReference type="ChEBI" id="CHEBI:43474"/>
        <dbReference type="ChEBI" id="CHEBI:58343"/>
        <dbReference type="ChEBI" id="CHEBI:456215"/>
        <dbReference type="EC" id="3.1.3.7"/>
    </reaction>
</comment>
<evidence type="ECO:0000313" key="7">
    <source>
        <dbReference type="EMBL" id="MDR5865742.1"/>
    </source>
</evidence>
<feature type="binding site" evidence="6">
    <location>
        <position position="89"/>
    </location>
    <ligand>
        <name>Mg(2+)</name>
        <dbReference type="ChEBI" id="CHEBI:18420"/>
        <label>2</label>
    </ligand>
</feature>